<evidence type="ECO:0000313" key="2">
    <source>
        <dbReference type="Proteomes" id="UP001344632"/>
    </source>
</evidence>
<accession>A0ABU6GTM0</accession>
<dbReference type="EMBL" id="JARLKZ010000020">
    <property type="protein sequence ID" value="MEC0242758.1"/>
    <property type="molecule type" value="Genomic_DNA"/>
</dbReference>
<gene>
    <name evidence="1" type="ORF">P4H66_23385</name>
</gene>
<sequence>MTFTKESALVKIWYGAVLSGQYTIDQVPKLANLKDVVTELVNGITA</sequence>
<evidence type="ECO:0000313" key="1">
    <source>
        <dbReference type="EMBL" id="MEC0242758.1"/>
    </source>
</evidence>
<proteinExistence type="predicted"/>
<name>A0ABU6GTM0_9BACL</name>
<keyword evidence="2" id="KW-1185">Reference proteome</keyword>
<organism evidence="1 2">
    <name type="scientific">Paenibacillus dokdonensis</name>
    <dbReference type="NCBI Taxonomy" id="2567944"/>
    <lineage>
        <taxon>Bacteria</taxon>
        <taxon>Bacillati</taxon>
        <taxon>Bacillota</taxon>
        <taxon>Bacilli</taxon>
        <taxon>Bacillales</taxon>
        <taxon>Paenibacillaceae</taxon>
        <taxon>Paenibacillus</taxon>
    </lineage>
</organism>
<dbReference type="Proteomes" id="UP001344632">
    <property type="component" value="Unassembled WGS sequence"/>
</dbReference>
<dbReference type="RefSeq" id="WP_326090527.1">
    <property type="nucleotide sequence ID" value="NZ_JARLKZ010000020.1"/>
</dbReference>
<comment type="caution">
    <text evidence="1">The sequence shown here is derived from an EMBL/GenBank/DDBJ whole genome shotgun (WGS) entry which is preliminary data.</text>
</comment>
<reference evidence="1 2" key="1">
    <citation type="submission" date="2023-03" db="EMBL/GenBank/DDBJ databases">
        <title>Bacillus Genome Sequencing.</title>
        <authorList>
            <person name="Dunlap C."/>
        </authorList>
    </citation>
    <scope>NUCLEOTIDE SEQUENCE [LARGE SCALE GENOMIC DNA]</scope>
    <source>
        <strain evidence="1 2">BD-525</strain>
    </source>
</reference>
<protein>
    <submittedName>
        <fullName evidence="1">Uncharacterized protein</fullName>
    </submittedName>
</protein>